<dbReference type="Gene3D" id="3.90.420.10">
    <property type="entry name" value="Oxidoreductase, molybdopterin-binding domain"/>
    <property type="match status" value="1"/>
</dbReference>
<dbReference type="STRING" id="286727.SAMN02982917_6527"/>
<dbReference type="Pfam" id="PF00174">
    <property type="entry name" value="Oxidored_molyb"/>
    <property type="match status" value="1"/>
</dbReference>
<dbReference type="GO" id="GO:0008482">
    <property type="term" value="F:sulfite oxidase activity"/>
    <property type="evidence" value="ECO:0007669"/>
    <property type="project" value="TreeGrafter"/>
</dbReference>
<protein>
    <submittedName>
        <fullName evidence="8">Mo-co oxidoreductase dimerisation domain-containing protein</fullName>
    </submittedName>
</protein>
<dbReference type="PRINTS" id="PR00407">
    <property type="entry name" value="EUMOPTERIN"/>
</dbReference>
<dbReference type="InterPro" id="IPR000572">
    <property type="entry name" value="OxRdtase_Mopterin-bd_dom"/>
</dbReference>
<dbReference type="PANTHER" id="PTHR19372">
    <property type="entry name" value="SULFITE REDUCTASE"/>
    <property type="match status" value="1"/>
</dbReference>
<gene>
    <name evidence="8" type="ORF">SAMN02982917_6527</name>
</gene>
<sequence>MTTYSFNRRRLFTMTAYGALGAALPPVARSALAETIDLPFANGERQIAPAGTFPEKAAMIIHRTRPPLLETPWSVLGQHVFTPNESFYVRWHLGDFPTHVDIASYRIRVYGAVDALYEISLKDLAADFDPIDLAAVNQCSGNSRGRVEPRVPGAQWADGAMGNAMWTGVPISQIIARAKPRANASHVAFRSMERLVSMFPDKDIYEKVLPLEKAMDGNVMAAYGMNGEQMPVLNGSPVRLVVPGWYATYWVKMLSEIEVTTHPGEKFWMAGAYKIPDRPNGSIRPGETGVNYVPISAMNPRSFFSNAGTGDRISSGADFVLRGLAFGGNSAVRSVDISLDEGRSWEPASLGKDWGDFSFRQWSFRLPAGRKGKLAVIARVTSALGERQPLQAGWNGGGFMYNPAPRIDIEFV</sequence>
<keyword evidence="4" id="KW-0560">Oxidoreductase</keyword>
<accession>A0A1X7HNB9</accession>
<feature type="signal peptide" evidence="5">
    <location>
        <begin position="1"/>
        <end position="33"/>
    </location>
</feature>
<dbReference type="GO" id="GO:0020037">
    <property type="term" value="F:heme binding"/>
    <property type="evidence" value="ECO:0007669"/>
    <property type="project" value="TreeGrafter"/>
</dbReference>
<dbReference type="PROSITE" id="PS51318">
    <property type="entry name" value="TAT"/>
    <property type="match status" value="1"/>
</dbReference>
<dbReference type="RefSeq" id="WP_085091364.1">
    <property type="nucleotide sequence ID" value="NZ_FXAK01000009.1"/>
</dbReference>
<organism evidence="8 9">
    <name type="scientific">Azospirillum oryzae</name>
    <dbReference type="NCBI Taxonomy" id="286727"/>
    <lineage>
        <taxon>Bacteria</taxon>
        <taxon>Pseudomonadati</taxon>
        <taxon>Pseudomonadota</taxon>
        <taxon>Alphaproteobacteria</taxon>
        <taxon>Rhodospirillales</taxon>
        <taxon>Azospirillaceae</taxon>
        <taxon>Azospirillum</taxon>
    </lineage>
</organism>
<dbReference type="AlphaFoldDB" id="A0A1X7HNB9"/>
<evidence type="ECO:0000313" key="8">
    <source>
        <dbReference type="EMBL" id="SMF88853.1"/>
    </source>
</evidence>
<dbReference type="InterPro" id="IPR005066">
    <property type="entry name" value="MoCF_OxRdtse_dimer"/>
</dbReference>
<dbReference type="InterPro" id="IPR006311">
    <property type="entry name" value="TAT_signal"/>
</dbReference>
<keyword evidence="5" id="KW-0732">Signal</keyword>
<proteinExistence type="predicted"/>
<comment type="cofactor">
    <cofactor evidence="1">
        <name>Mo-molybdopterin</name>
        <dbReference type="ChEBI" id="CHEBI:71302"/>
    </cofactor>
</comment>
<feature type="domain" description="Oxidoreductase molybdopterin-binding" evidence="6">
    <location>
        <begin position="96"/>
        <end position="268"/>
    </location>
</feature>
<dbReference type="PANTHER" id="PTHR19372:SF7">
    <property type="entry name" value="SULFITE OXIDASE, MITOCHONDRIAL"/>
    <property type="match status" value="1"/>
</dbReference>
<dbReference type="Pfam" id="PF03404">
    <property type="entry name" value="Mo-co_dimer"/>
    <property type="match status" value="1"/>
</dbReference>
<evidence type="ECO:0000256" key="5">
    <source>
        <dbReference type="SAM" id="SignalP"/>
    </source>
</evidence>
<evidence type="ECO:0000313" key="9">
    <source>
        <dbReference type="Proteomes" id="UP000192936"/>
    </source>
</evidence>
<name>A0A1X7HNB9_9PROT</name>
<dbReference type="InterPro" id="IPR036374">
    <property type="entry name" value="OxRdtase_Mopterin-bd_sf"/>
</dbReference>
<feature type="chain" id="PRO_5013185840" evidence="5">
    <location>
        <begin position="34"/>
        <end position="412"/>
    </location>
</feature>
<dbReference type="InterPro" id="IPR008335">
    <property type="entry name" value="Mopterin_OxRdtase_euk"/>
</dbReference>
<evidence type="ECO:0000259" key="7">
    <source>
        <dbReference type="Pfam" id="PF03404"/>
    </source>
</evidence>
<evidence type="ECO:0000256" key="4">
    <source>
        <dbReference type="ARBA" id="ARBA00023002"/>
    </source>
</evidence>
<dbReference type="EMBL" id="FXAK01000009">
    <property type="protein sequence ID" value="SMF88853.1"/>
    <property type="molecule type" value="Genomic_DNA"/>
</dbReference>
<dbReference type="GO" id="GO:0006790">
    <property type="term" value="P:sulfur compound metabolic process"/>
    <property type="evidence" value="ECO:0007669"/>
    <property type="project" value="TreeGrafter"/>
</dbReference>
<evidence type="ECO:0000256" key="1">
    <source>
        <dbReference type="ARBA" id="ARBA00001924"/>
    </source>
</evidence>
<evidence type="ECO:0000256" key="3">
    <source>
        <dbReference type="ARBA" id="ARBA00022723"/>
    </source>
</evidence>
<dbReference type="SUPFAM" id="SSF56524">
    <property type="entry name" value="Oxidoreductase molybdopterin-binding domain"/>
    <property type="match status" value="1"/>
</dbReference>
<feature type="domain" description="Moybdenum cofactor oxidoreductase dimerisation" evidence="7">
    <location>
        <begin position="296"/>
        <end position="409"/>
    </location>
</feature>
<evidence type="ECO:0000256" key="2">
    <source>
        <dbReference type="ARBA" id="ARBA00022505"/>
    </source>
</evidence>
<dbReference type="GO" id="GO:0030151">
    <property type="term" value="F:molybdenum ion binding"/>
    <property type="evidence" value="ECO:0007669"/>
    <property type="project" value="InterPro"/>
</dbReference>
<dbReference type="SUPFAM" id="SSF81296">
    <property type="entry name" value="E set domains"/>
    <property type="match status" value="1"/>
</dbReference>
<dbReference type="Gene3D" id="2.60.40.650">
    <property type="match status" value="1"/>
</dbReference>
<keyword evidence="3" id="KW-0479">Metal-binding</keyword>
<reference evidence="8 9" key="1">
    <citation type="submission" date="2017-04" db="EMBL/GenBank/DDBJ databases">
        <authorList>
            <person name="Afonso C.L."/>
            <person name="Miller P.J."/>
            <person name="Scott M.A."/>
            <person name="Spackman E."/>
            <person name="Goraichik I."/>
            <person name="Dimitrov K.M."/>
            <person name="Suarez D.L."/>
            <person name="Swayne D.E."/>
        </authorList>
    </citation>
    <scope>NUCLEOTIDE SEQUENCE [LARGE SCALE GENOMIC DNA]</scope>
    <source>
        <strain evidence="8 9">A2P</strain>
    </source>
</reference>
<dbReference type="OrthoDB" id="9778777at2"/>
<evidence type="ECO:0000259" key="6">
    <source>
        <dbReference type="Pfam" id="PF00174"/>
    </source>
</evidence>
<keyword evidence="2" id="KW-0500">Molybdenum</keyword>
<dbReference type="GO" id="GO:0043546">
    <property type="term" value="F:molybdopterin cofactor binding"/>
    <property type="evidence" value="ECO:0007669"/>
    <property type="project" value="TreeGrafter"/>
</dbReference>
<dbReference type="Proteomes" id="UP000192936">
    <property type="component" value="Unassembled WGS sequence"/>
</dbReference>
<dbReference type="InterPro" id="IPR014756">
    <property type="entry name" value="Ig_E-set"/>
</dbReference>